<protein>
    <submittedName>
        <fullName evidence="2">Uncharacterized protein</fullName>
    </submittedName>
</protein>
<keyword evidence="1" id="KW-0812">Transmembrane</keyword>
<keyword evidence="1" id="KW-0472">Membrane</keyword>
<feature type="transmembrane region" description="Helical" evidence="1">
    <location>
        <begin position="96"/>
        <end position="114"/>
    </location>
</feature>
<evidence type="ECO:0000256" key="1">
    <source>
        <dbReference type="SAM" id="Phobius"/>
    </source>
</evidence>
<sequence>MKSLRLAVSLLLCTGSVLVLLMSVHGLIVFPQALFGRPGGGVGLSRMSPGDVAAVALLYPLMSVAGLGNAALLGWSGVRGAAAADDPRRWRRRQGPGLVGLLTTGLASLAAAVAAPPQSGVIVGLPVSVELVSYGYLLCASLLGLLTMGVLVLDGRGRPDRGAAAATGRTAPAAAVWRKGRRNQRDLSGKM</sequence>
<dbReference type="Proteomes" id="UP001500665">
    <property type="component" value="Unassembled WGS sequence"/>
</dbReference>
<comment type="caution">
    <text evidence="2">The sequence shown here is derived from an EMBL/GenBank/DDBJ whole genome shotgun (WGS) entry which is preliminary data.</text>
</comment>
<keyword evidence="3" id="KW-1185">Reference proteome</keyword>
<gene>
    <name evidence="2" type="ORF">GCM10009550_56980</name>
</gene>
<dbReference type="RefSeq" id="WP_344244083.1">
    <property type="nucleotide sequence ID" value="NZ_BAAAHH010000028.1"/>
</dbReference>
<proteinExistence type="predicted"/>
<feature type="transmembrane region" description="Helical" evidence="1">
    <location>
        <begin position="134"/>
        <end position="153"/>
    </location>
</feature>
<organism evidence="2 3">
    <name type="scientific">Actinocorallia libanotica</name>
    <dbReference type="NCBI Taxonomy" id="46162"/>
    <lineage>
        <taxon>Bacteria</taxon>
        <taxon>Bacillati</taxon>
        <taxon>Actinomycetota</taxon>
        <taxon>Actinomycetes</taxon>
        <taxon>Streptosporangiales</taxon>
        <taxon>Thermomonosporaceae</taxon>
        <taxon>Actinocorallia</taxon>
    </lineage>
</organism>
<feature type="transmembrane region" description="Helical" evidence="1">
    <location>
        <begin position="52"/>
        <end position="75"/>
    </location>
</feature>
<reference evidence="2 3" key="1">
    <citation type="journal article" date="2019" name="Int. J. Syst. Evol. Microbiol.">
        <title>The Global Catalogue of Microorganisms (GCM) 10K type strain sequencing project: providing services to taxonomists for standard genome sequencing and annotation.</title>
        <authorList>
            <consortium name="The Broad Institute Genomics Platform"/>
            <consortium name="The Broad Institute Genome Sequencing Center for Infectious Disease"/>
            <person name="Wu L."/>
            <person name="Ma J."/>
        </authorList>
    </citation>
    <scope>NUCLEOTIDE SEQUENCE [LARGE SCALE GENOMIC DNA]</scope>
    <source>
        <strain evidence="2 3">JCM 10696</strain>
    </source>
</reference>
<dbReference type="EMBL" id="BAAAHH010000028">
    <property type="protein sequence ID" value="GAA0962641.1"/>
    <property type="molecule type" value="Genomic_DNA"/>
</dbReference>
<accession>A0ABN1RS84</accession>
<keyword evidence="1" id="KW-1133">Transmembrane helix</keyword>
<evidence type="ECO:0000313" key="2">
    <source>
        <dbReference type="EMBL" id="GAA0962641.1"/>
    </source>
</evidence>
<evidence type="ECO:0000313" key="3">
    <source>
        <dbReference type="Proteomes" id="UP001500665"/>
    </source>
</evidence>
<name>A0ABN1RS84_9ACTN</name>